<evidence type="ECO:0000259" key="12">
    <source>
        <dbReference type="PROSITE" id="PS50011"/>
    </source>
</evidence>
<evidence type="ECO:0000256" key="5">
    <source>
        <dbReference type="ARBA" id="ARBA00022777"/>
    </source>
</evidence>
<dbReference type="eggNOG" id="COG0823">
    <property type="taxonomic scope" value="Bacteria"/>
</dbReference>
<evidence type="ECO:0000256" key="2">
    <source>
        <dbReference type="ARBA" id="ARBA00022527"/>
    </source>
</evidence>
<dbReference type="Pfam" id="PF00069">
    <property type="entry name" value="Pkinase"/>
    <property type="match status" value="1"/>
</dbReference>
<dbReference type="PROSITE" id="PS50011">
    <property type="entry name" value="PROTEIN_KINASE_DOM"/>
    <property type="match status" value="1"/>
</dbReference>
<keyword evidence="11" id="KW-0812">Transmembrane</keyword>
<dbReference type="PANTHER" id="PTHR43289:SF6">
    <property type="entry name" value="SERINE_THREONINE-PROTEIN KINASE NEKL-3"/>
    <property type="match status" value="1"/>
</dbReference>
<dbReference type="AlphaFoldDB" id="Q1IIB0"/>
<dbReference type="InterPro" id="IPR011042">
    <property type="entry name" value="6-blade_b-propeller_TolB-like"/>
</dbReference>
<keyword evidence="11" id="KW-1133">Transmembrane helix</keyword>
<dbReference type="SUPFAM" id="SSF56112">
    <property type="entry name" value="Protein kinase-like (PK-like)"/>
    <property type="match status" value="1"/>
</dbReference>
<dbReference type="KEGG" id="aba:Acid345_4390"/>
<evidence type="ECO:0000256" key="9">
    <source>
        <dbReference type="PROSITE-ProRule" id="PRU10141"/>
    </source>
</evidence>
<dbReference type="RefSeq" id="WP_011525187.1">
    <property type="nucleotide sequence ID" value="NC_008009.1"/>
</dbReference>
<dbReference type="FunFam" id="3.30.200.20:FF:000035">
    <property type="entry name" value="Serine/threonine protein kinase Stk1"/>
    <property type="match status" value="1"/>
</dbReference>
<dbReference type="Proteomes" id="UP000002432">
    <property type="component" value="Chromosome"/>
</dbReference>
<dbReference type="HOGENOM" id="CLU_012906_0_0_0"/>
<dbReference type="GO" id="GO:0004674">
    <property type="term" value="F:protein serine/threonine kinase activity"/>
    <property type="evidence" value="ECO:0007669"/>
    <property type="project" value="UniProtKB-KW"/>
</dbReference>
<dbReference type="InterPro" id="IPR017441">
    <property type="entry name" value="Protein_kinase_ATP_BS"/>
</dbReference>
<accession>Q1IIB0</accession>
<dbReference type="GO" id="GO:0005524">
    <property type="term" value="F:ATP binding"/>
    <property type="evidence" value="ECO:0007669"/>
    <property type="project" value="UniProtKB-UniRule"/>
</dbReference>
<keyword evidence="2 13" id="KW-0723">Serine/threonine-protein kinase</keyword>
<keyword evidence="3" id="KW-0808">Transferase</keyword>
<reference evidence="13 14" key="1">
    <citation type="journal article" date="2009" name="Appl. Environ. Microbiol.">
        <title>Three genomes from the phylum Acidobacteria provide insight into the lifestyles of these microorganisms in soils.</title>
        <authorList>
            <person name="Ward N.L."/>
            <person name="Challacombe J.F."/>
            <person name="Janssen P.H."/>
            <person name="Henrissat B."/>
            <person name="Coutinho P.M."/>
            <person name="Wu M."/>
            <person name="Xie G."/>
            <person name="Haft D.H."/>
            <person name="Sait M."/>
            <person name="Badger J."/>
            <person name="Barabote R.D."/>
            <person name="Bradley B."/>
            <person name="Brettin T.S."/>
            <person name="Brinkac L.M."/>
            <person name="Bruce D."/>
            <person name="Creasy T."/>
            <person name="Daugherty S.C."/>
            <person name="Davidsen T.M."/>
            <person name="DeBoy R.T."/>
            <person name="Detter J.C."/>
            <person name="Dodson R.J."/>
            <person name="Durkin A.S."/>
            <person name="Ganapathy A."/>
            <person name="Gwinn-Giglio M."/>
            <person name="Han C.S."/>
            <person name="Khouri H."/>
            <person name="Kiss H."/>
            <person name="Kothari S.P."/>
            <person name="Madupu R."/>
            <person name="Nelson K.E."/>
            <person name="Nelson W.C."/>
            <person name="Paulsen I."/>
            <person name="Penn K."/>
            <person name="Ren Q."/>
            <person name="Rosovitz M.J."/>
            <person name="Selengut J.D."/>
            <person name="Shrivastava S."/>
            <person name="Sullivan S.A."/>
            <person name="Tapia R."/>
            <person name="Thompson L.S."/>
            <person name="Watkins K.L."/>
            <person name="Yang Q."/>
            <person name="Yu C."/>
            <person name="Zafar N."/>
            <person name="Zhou L."/>
            <person name="Kuske C.R."/>
        </authorList>
    </citation>
    <scope>NUCLEOTIDE SEQUENCE [LARGE SCALE GENOMIC DNA]</scope>
    <source>
        <strain evidence="13 14">Ellin345</strain>
    </source>
</reference>
<evidence type="ECO:0000256" key="1">
    <source>
        <dbReference type="ARBA" id="ARBA00012513"/>
    </source>
</evidence>
<evidence type="ECO:0000256" key="4">
    <source>
        <dbReference type="ARBA" id="ARBA00022741"/>
    </source>
</evidence>
<dbReference type="PROSITE" id="PS00108">
    <property type="entry name" value="PROTEIN_KINASE_ST"/>
    <property type="match status" value="1"/>
</dbReference>
<dbReference type="Gene3D" id="2.120.10.30">
    <property type="entry name" value="TolB, C-terminal domain"/>
    <property type="match status" value="3"/>
</dbReference>
<proteinExistence type="predicted"/>
<dbReference type="PANTHER" id="PTHR43289">
    <property type="entry name" value="MITOGEN-ACTIVATED PROTEIN KINASE KINASE KINASE 20-RELATED"/>
    <property type="match status" value="1"/>
</dbReference>
<evidence type="ECO:0000313" key="13">
    <source>
        <dbReference type="EMBL" id="ABF43390.1"/>
    </source>
</evidence>
<organism evidence="13 14">
    <name type="scientific">Koribacter versatilis (strain Ellin345)</name>
    <dbReference type="NCBI Taxonomy" id="204669"/>
    <lineage>
        <taxon>Bacteria</taxon>
        <taxon>Pseudomonadati</taxon>
        <taxon>Acidobacteriota</taxon>
        <taxon>Terriglobia</taxon>
        <taxon>Terriglobales</taxon>
        <taxon>Candidatus Korobacteraceae</taxon>
        <taxon>Candidatus Korobacter</taxon>
    </lineage>
</organism>
<evidence type="ECO:0000256" key="6">
    <source>
        <dbReference type="ARBA" id="ARBA00022840"/>
    </source>
</evidence>
<name>Q1IIB0_KORVE</name>
<dbReference type="Gene3D" id="3.30.200.20">
    <property type="entry name" value="Phosphorylase Kinase, domain 1"/>
    <property type="match status" value="1"/>
</dbReference>
<dbReference type="Gene3D" id="1.10.510.10">
    <property type="entry name" value="Transferase(Phosphotransferase) domain 1"/>
    <property type="match status" value="1"/>
</dbReference>
<evidence type="ECO:0000256" key="11">
    <source>
        <dbReference type="SAM" id="Phobius"/>
    </source>
</evidence>
<dbReference type="InterPro" id="IPR008271">
    <property type="entry name" value="Ser/Thr_kinase_AS"/>
</dbReference>
<sequence>MIGQTFSHYRILEKLGGGGMGVVYKAEDTRLHRFVALKFLPPELARDPQALARFQREAQAASALNHPNICTIYDIGDDNGQGFIAMEFLEGMTLKHRINSQPVDLETVLTLAIDIADALDAAHSKGIVHRDIKPANIFVIERGHAKVLDFGLAKVTPRSASSVPSANTMTATELAVEDEHLTSPGSTLGTIAYMSPEQAKGKELDARSDLFSFGSVLYEMVTGALPFQGETSALMFDAILNRDPLPPLRFNPKVPAKLEEIIQKALEKDRDLRYQHASEMRSDLKRLQRDSSSAPRQASAPTTEASSARVSAAYVPPSSSASAAPVAQASAPSHSTGSSSVIAVAREHKFGLVGIAVVALGLLGAGGFGIYEFLSRSAQAPFQNFTVAQLTNTGKARQSAISPDGKYVVSVQDDNGVRSLWLRNVPTGSDTQVLPPSPVIYATLTFSPDGNYIYYRKASSAAQSEWDIFRIPVLGGSPQVLAKDVDSNVTFSPDGTKMAYFRGNDPEVGKLYFLIANLDGSNEETVYIGSAVDLPRSIAWSADGKRLFYNIFTLKTALSEIRQIEIASKKASLLSAQTSTLVQELERLPGSSSLLIRGLDKSNYTKSQIGVLSDSGQVVPITRDTNSYEGMSLSGDGKTIAAVQQRVTRTFWTAAMSNDALAAPPQSVAGVENAHTFAFNPDGSLLVSDDQTLRRTDLAGAATTTVLGDGNAYIVELAPCGDRYFVLQWAFHGGGYSYPVWRVNLDGSNPLRLTDGSYDGRPNCSPDGKTVYFEPTTSKATVARVPIDGGKQETVPGSEVERGFGIGVGHAVSPDGKLLAFNAEISTDAQGHVGEKIVFVTLDGSGAAQRIINADPRISSGRLANTLTFTPDGKSVAYVVREHGVENVFIQPIDGTPGHQLTNFTSQLISNFHWSPDGKTLAIARADASSDVVLLKEK</sequence>
<evidence type="ECO:0000256" key="7">
    <source>
        <dbReference type="ARBA" id="ARBA00047899"/>
    </source>
</evidence>
<feature type="transmembrane region" description="Helical" evidence="11">
    <location>
        <begin position="350"/>
        <end position="371"/>
    </location>
</feature>
<comment type="catalytic activity">
    <reaction evidence="7">
        <text>L-threonyl-[protein] + ATP = O-phospho-L-threonyl-[protein] + ADP + H(+)</text>
        <dbReference type="Rhea" id="RHEA:46608"/>
        <dbReference type="Rhea" id="RHEA-COMP:11060"/>
        <dbReference type="Rhea" id="RHEA-COMP:11605"/>
        <dbReference type="ChEBI" id="CHEBI:15378"/>
        <dbReference type="ChEBI" id="CHEBI:30013"/>
        <dbReference type="ChEBI" id="CHEBI:30616"/>
        <dbReference type="ChEBI" id="CHEBI:61977"/>
        <dbReference type="ChEBI" id="CHEBI:456216"/>
        <dbReference type="EC" id="2.7.11.1"/>
    </reaction>
</comment>
<dbReference type="EMBL" id="CP000360">
    <property type="protein sequence ID" value="ABF43390.1"/>
    <property type="molecule type" value="Genomic_DNA"/>
</dbReference>
<feature type="compositionally biased region" description="Polar residues" evidence="10">
    <location>
        <begin position="290"/>
        <end position="304"/>
    </location>
</feature>
<evidence type="ECO:0000256" key="3">
    <source>
        <dbReference type="ARBA" id="ARBA00022679"/>
    </source>
</evidence>
<dbReference type="InterPro" id="IPR011009">
    <property type="entry name" value="Kinase-like_dom_sf"/>
</dbReference>
<evidence type="ECO:0000313" key="14">
    <source>
        <dbReference type="Proteomes" id="UP000002432"/>
    </source>
</evidence>
<evidence type="ECO:0000256" key="10">
    <source>
        <dbReference type="SAM" id="MobiDB-lite"/>
    </source>
</evidence>
<gene>
    <name evidence="13" type="ordered locus">Acid345_4390</name>
</gene>
<evidence type="ECO:0000256" key="8">
    <source>
        <dbReference type="ARBA" id="ARBA00048679"/>
    </source>
</evidence>
<dbReference type="CDD" id="cd14014">
    <property type="entry name" value="STKc_PknB_like"/>
    <property type="match status" value="1"/>
</dbReference>
<dbReference type="FunFam" id="1.10.510.10:FF:000021">
    <property type="entry name" value="Serine/threonine protein kinase"/>
    <property type="match status" value="1"/>
</dbReference>
<keyword evidence="6 9" id="KW-0067">ATP-binding</keyword>
<dbReference type="EC" id="2.7.11.1" evidence="1"/>
<dbReference type="eggNOG" id="COG0515">
    <property type="taxonomic scope" value="Bacteria"/>
</dbReference>
<dbReference type="OrthoDB" id="101360at2"/>
<protein>
    <recommendedName>
        <fullName evidence="1">non-specific serine/threonine protein kinase</fullName>
        <ecNumber evidence="1">2.7.11.1</ecNumber>
    </recommendedName>
</protein>
<feature type="region of interest" description="Disordered" evidence="10">
    <location>
        <begin position="280"/>
        <end position="311"/>
    </location>
</feature>
<feature type="compositionally biased region" description="Basic and acidic residues" evidence="10">
    <location>
        <begin position="280"/>
        <end position="289"/>
    </location>
</feature>
<feature type="binding site" evidence="9">
    <location>
        <position position="38"/>
    </location>
    <ligand>
        <name>ATP</name>
        <dbReference type="ChEBI" id="CHEBI:30616"/>
    </ligand>
</feature>
<dbReference type="PROSITE" id="PS00107">
    <property type="entry name" value="PROTEIN_KINASE_ATP"/>
    <property type="match status" value="1"/>
</dbReference>
<dbReference type="InterPro" id="IPR000719">
    <property type="entry name" value="Prot_kinase_dom"/>
</dbReference>
<dbReference type="STRING" id="204669.Acid345_4390"/>
<dbReference type="EnsemblBacteria" id="ABF43390">
    <property type="protein sequence ID" value="ABF43390"/>
    <property type="gene ID" value="Acid345_4390"/>
</dbReference>
<keyword evidence="5 13" id="KW-0418">Kinase</keyword>
<comment type="catalytic activity">
    <reaction evidence="8">
        <text>L-seryl-[protein] + ATP = O-phospho-L-seryl-[protein] + ADP + H(+)</text>
        <dbReference type="Rhea" id="RHEA:17989"/>
        <dbReference type="Rhea" id="RHEA-COMP:9863"/>
        <dbReference type="Rhea" id="RHEA-COMP:11604"/>
        <dbReference type="ChEBI" id="CHEBI:15378"/>
        <dbReference type="ChEBI" id="CHEBI:29999"/>
        <dbReference type="ChEBI" id="CHEBI:30616"/>
        <dbReference type="ChEBI" id="CHEBI:83421"/>
        <dbReference type="ChEBI" id="CHEBI:456216"/>
        <dbReference type="EC" id="2.7.11.1"/>
    </reaction>
</comment>
<dbReference type="SUPFAM" id="SSF82171">
    <property type="entry name" value="DPP6 N-terminal domain-like"/>
    <property type="match status" value="2"/>
</dbReference>
<feature type="domain" description="Protein kinase" evidence="12">
    <location>
        <begin position="9"/>
        <end position="287"/>
    </location>
</feature>
<keyword evidence="11" id="KW-0472">Membrane</keyword>
<keyword evidence="4 9" id="KW-0547">Nucleotide-binding</keyword>
<dbReference type="SMART" id="SM00220">
    <property type="entry name" value="S_TKc"/>
    <property type="match status" value="1"/>
</dbReference>
<keyword evidence="14" id="KW-1185">Reference proteome</keyword>